<sequence>MKTKHLLLLIVVLVSSKMVAQFTLSGEFRPRTEFRNGFKTLRPNDADPALFTSQRVRLNTKFATETYTFYVSIQDIRVWGDVKQLNTADKNGLAIHEAWGLVNFEGMSLKAGRQEIVYDDHRMFGNVGWAQQARSHDALLLSFGKSFKLDVGLAFNQDGEALFDNTYTTAGSYKAMQYAWFNKKWDNFALSLLFLNNGLQYIDVVDSANNEIRYSQTLGSHLKYKITDNLNAVANLYYQAGNDVAKRDVNAFLVGLDLGYKASNTWSFGLGFEMQSGNDFDGDASKNKAFSPFYGTNHKFNGFMDYFYVGNHFNSTGLIDVFGKISANLGEKSNLSLFIHNFTSYAEVANGVEKQLGTELDLVYGYKLSKDISLAAGYSQMFASEGMEYLKNNFDGNSNNWAWLMLTIKPTLFSN</sequence>
<dbReference type="InterPro" id="IPR025388">
    <property type="entry name" value="Alginate_export_dom"/>
</dbReference>
<keyword evidence="4" id="KW-1185">Reference proteome</keyword>
<dbReference type="InterPro" id="IPR053728">
    <property type="entry name" value="Alginate_Permeability_Chnl"/>
</dbReference>
<feature type="domain" description="Alginate export" evidence="2">
    <location>
        <begin position="23"/>
        <end position="383"/>
    </location>
</feature>
<dbReference type="EMBL" id="FZNT01000002">
    <property type="protein sequence ID" value="SNR41028.1"/>
    <property type="molecule type" value="Genomic_DNA"/>
</dbReference>
<evidence type="ECO:0000313" key="3">
    <source>
        <dbReference type="EMBL" id="SNR41028.1"/>
    </source>
</evidence>
<dbReference type="RefSeq" id="WP_089380568.1">
    <property type="nucleotide sequence ID" value="NZ_FZNT01000002.1"/>
</dbReference>
<dbReference type="OrthoDB" id="1070463at2"/>
<organism evidence="3 4">
    <name type="scientific">Lutibacter agarilyticus</name>
    <dbReference type="NCBI Taxonomy" id="1109740"/>
    <lineage>
        <taxon>Bacteria</taxon>
        <taxon>Pseudomonadati</taxon>
        <taxon>Bacteroidota</taxon>
        <taxon>Flavobacteriia</taxon>
        <taxon>Flavobacteriales</taxon>
        <taxon>Flavobacteriaceae</taxon>
        <taxon>Lutibacter</taxon>
    </lineage>
</organism>
<protein>
    <submittedName>
        <fullName evidence="3">Alginate export</fullName>
    </submittedName>
</protein>
<evidence type="ECO:0000256" key="1">
    <source>
        <dbReference type="SAM" id="SignalP"/>
    </source>
</evidence>
<dbReference type="Pfam" id="PF13372">
    <property type="entry name" value="Alginate_exp"/>
    <property type="match status" value="1"/>
</dbReference>
<proteinExistence type="predicted"/>
<accession>A0A238W3E4</accession>
<feature type="chain" id="PRO_5012602051" evidence="1">
    <location>
        <begin position="21"/>
        <end position="415"/>
    </location>
</feature>
<dbReference type="Gene3D" id="2.40.160.100">
    <property type="match status" value="1"/>
</dbReference>
<feature type="signal peptide" evidence="1">
    <location>
        <begin position="1"/>
        <end position="20"/>
    </location>
</feature>
<reference evidence="3 4" key="1">
    <citation type="submission" date="2017-06" db="EMBL/GenBank/DDBJ databases">
        <authorList>
            <person name="Kim H.J."/>
            <person name="Triplett B.A."/>
        </authorList>
    </citation>
    <scope>NUCLEOTIDE SEQUENCE [LARGE SCALE GENOMIC DNA]</scope>
    <source>
        <strain evidence="3 4">DSM 29150</strain>
    </source>
</reference>
<evidence type="ECO:0000259" key="2">
    <source>
        <dbReference type="Pfam" id="PF13372"/>
    </source>
</evidence>
<dbReference type="AlphaFoldDB" id="A0A238W3E4"/>
<name>A0A238W3E4_9FLAO</name>
<dbReference type="Proteomes" id="UP000198384">
    <property type="component" value="Unassembled WGS sequence"/>
</dbReference>
<keyword evidence="1" id="KW-0732">Signal</keyword>
<evidence type="ECO:0000313" key="4">
    <source>
        <dbReference type="Proteomes" id="UP000198384"/>
    </source>
</evidence>
<gene>
    <name evidence="3" type="ORF">SAMN06265371_102388</name>
</gene>